<evidence type="ECO:0000313" key="2">
    <source>
        <dbReference type="Proteomes" id="UP000262939"/>
    </source>
</evidence>
<dbReference type="PIRSF" id="PIRSF037692">
    <property type="entry name" value="UCP037692"/>
    <property type="match status" value="1"/>
</dbReference>
<dbReference type="Pfam" id="PF17277">
    <property type="entry name" value="DUF5342"/>
    <property type="match status" value="1"/>
</dbReference>
<keyword evidence="2" id="KW-1185">Reference proteome</keyword>
<organism evidence="1 2">
    <name type="scientific">Peribacillus glennii</name>
    <dbReference type="NCBI Taxonomy" id="2303991"/>
    <lineage>
        <taxon>Bacteria</taxon>
        <taxon>Bacillati</taxon>
        <taxon>Bacillota</taxon>
        <taxon>Bacilli</taxon>
        <taxon>Bacillales</taxon>
        <taxon>Bacillaceae</taxon>
        <taxon>Peribacillus</taxon>
    </lineage>
</organism>
<reference evidence="1 2" key="1">
    <citation type="submission" date="2018-08" db="EMBL/GenBank/DDBJ databases">
        <title>Bacillus chawlae sp. nov., Bacillus glennii sp. nov., and Bacillus saganii sp. nov. Isolated from the Vehicle Assembly Building at Kennedy Space Center where the Viking Spacecraft were Assembled.</title>
        <authorList>
            <person name="Seuylemezian A."/>
            <person name="Vaishampayan P."/>
        </authorList>
    </citation>
    <scope>NUCLEOTIDE SEQUENCE [LARGE SCALE GENOMIC DNA]</scope>
    <source>
        <strain evidence="1 2">V44-8</strain>
    </source>
</reference>
<gene>
    <name evidence="1" type="ORF">D0466_16030</name>
</gene>
<comment type="caution">
    <text evidence="1">The sequence shown here is derived from an EMBL/GenBank/DDBJ whole genome shotgun (WGS) entry which is preliminary data.</text>
</comment>
<proteinExistence type="predicted"/>
<protein>
    <recommendedName>
        <fullName evidence="3">YheE family protein</fullName>
    </recommendedName>
</protein>
<sequence>MITHFQWKPLFEDKNLPGWRISFYFKKQAFQAIYHKSGEIEWSGTKPDTEDESSLKSMIHELMLFHVYE</sequence>
<name>A0A372L969_9BACI</name>
<evidence type="ECO:0000313" key="1">
    <source>
        <dbReference type="EMBL" id="RFU62090.1"/>
    </source>
</evidence>
<accession>A0A372L969</accession>
<dbReference type="RefSeq" id="WP_117323548.1">
    <property type="nucleotide sequence ID" value="NZ_QVTD01000011.1"/>
</dbReference>
<evidence type="ECO:0008006" key="3">
    <source>
        <dbReference type="Google" id="ProtNLM"/>
    </source>
</evidence>
<dbReference type="InterPro" id="IPR017263">
    <property type="entry name" value="UCP037692"/>
</dbReference>
<dbReference type="Proteomes" id="UP000262939">
    <property type="component" value="Unassembled WGS sequence"/>
</dbReference>
<dbReference type="EMBL" id="QVTD01000011">
    <property type="protein sequence ID" value="RFU62090.1"/>
    <property type="molecule type" value="Genomic_DNA"/>
</dbReference>
<dbReference type="AlphaFoldDB" id="A0A372L969"/>
<dbReference type="OrthoDB" id="2736244at2"/>